<sequence>MCFPSCTKTCKWCSTLFGYRGIKKR</sequence>
<accession>A0A7J8YH10</accession>
<keyword evidence="2" id="KW-1185">Reference proteome</keyword>
<reference evidence="1 2" key="1">
    <citation type="journal article" date="2019" name="Genome Biol. Evol.">
        <title>Insights into the evolution of the New World diploid cottons (Gossypium, subgenus Houzingenia) based on genome sequencing.</title>
        <authorList>
            <person name="Grover C.E."/>
            <person name="Arick M.A. 2nd"/>
            <person name="Thrash A."/>
            <person name="Conover J.L."/>
            <person name="Sanders W.S."/>
            <person name="Peterson D.G."/>
            <person name="Frelichowski J.E."/>
            <person name="Scheffler J.A."/>
            <person name="Scheffler B.E."/>
            <person name="Wendel J.F."/>
        </authorList>
    </citation>
    <scope>NUCLEOTIDE SEQUENCE [LARGE SCALE GENOMIC DNA]</scope>
    <source>
        <strain evidence="1">185</strain>
        <tissue evidence="1">Leaf</tissue>
    </source>
</reference>
<protein>
    <submittedName>
        <fullName evidence="1">Uncharacterized protein</fullName>
    </submittedName>
</protein>
<comment type="caution">
    <text evidence="1">The sequence shown here is derived from an EMBL/GenBank/DDBJ whole genome shotgun (WGS) entry which is preliminary data.</text>
</comment>
<gene>
    <name evidence="1" type="ORF">Goari_000342</name>
</gene>
<dbReference type="AlphaFoldDB" id="A0A7J8YH10"/>
<organism evidence="1 2">
    <name type="scientific">Gossypium aridum</name>
    <name type="common">American cotton</name>
    <name type="synonym">Erioxylum aridum</name>
    <dbReference type="NCBI Taxonomy" id="34290"/>
    <lineage>
        <taxon>Eukaryota</taxon>
        <taxon>Viridiplantae</taxon>
        <taxon>Streptophyta</taxon>
        <taxon>Embryophyta</taxon>
        <taxon>Tracheophyta</taxon>
        <taxon>Spermatophyta</taxon>
        <taxon>Magnoliopsida</taxon>
        <taxon>eudicotyledons</taxon>
        <taxon>Gunneridae</taxon>
        <taxon>Pentapetalae</taxon>
        <taxon>rosids</taxon>
        <taxon>malvids</taxon>
        <taxon>Malvales</taxon>
        <taxon>Malvaceae</taxon>
        <taxon>Malvoideae</taxon>
        <taxon>Gossypium</taxon>
    </lineage>
</organism>
<dbReference type="EMBL" id="JABFAA010000013">
    <property type="protein sequence ID" value="MBA0698642.1"/>
    <property type="molecule type" value="Genomic_DNA"/>
</dbReference>
<evidence type="ECO:0000313" key="1">
    <source>
        <dbReference type="EMBL" id="MBA0698642.1"/>
    </source>
</evidence>
<proteinExistence type="predicted"/>
<name>A0A7J8YH10_GOSAI</name>
<evidence type="ECO:0000313" key="2">
    <source>
        <dbReference type="Proteomes" id="UP000593577"/>
    </source>
</evidence>
<dbReference type="Proteomes" id="UP000593577">
    <property type="component" value="Unassembled WGS sequence"/>
</dbReference>